<dbReference type="EMBL" id="BIFR01000001">
    <property type="protein sequence ID" value="GCE13376.1"/>
    <property type="molecule type" value="Genomic_DNA"/>
</dbReference>
<dbReference type="RefSeq" id="WP_161975538.1">
    <property type="nucleotide sequence ID" value="NZ_BIFR01000001.1"/>
</dbReference>
<keyword evidence="5" id="KW-1185">Reference proteome</keyword>
<proteinExistence type="predicted"/>
<comment type="caution">
    <text evidence="4">The sequence shown here is derived from an EMBL/GenBank/DDBJ whole genome shotgun (WGS) entry which is preliminary data.</text>
</comment>
<dbReference type="InterPro" id="IPR011935">
    <property type="entry name" value="CHP02231"/>
</dbReference>
<accession>A0A402A2V3</accession>
<feature type="coiled-coil region" evidence="1">
    <location>
        <begin position="80"/>
        <end position="107"/>
    </location>
</feature>
<keyword evidence="1" id="KW-0175">Coiled coil</keyword>
<dbReference type="AlphaFoldDB" id="A0A402A2V3"/>
<dbReference type="PANTHER" id="PTHR31005:SF8">
    <property type="entry name" value="DUF4139 DOMAIN-CONTAINING PROTEIN"/>
    <property type="match status" value="1"/>
</dbReference>
<name>A0A402A2V3_9CHLR</name>
<dbReference type="NCBIfam" id="TIGR02231">
    <property type="entry name" value="mucoidy inhibitor MuiA family protein"/>
    <property type="match status" value="1"/>
</dbReference>
<feature type="domain" description="DUF4139" evidence="2">
    <location>
        <begin position="203"/>
        <end position="542"/>
    </location>
</feature>
<evidence type="ECO:0000313" key="4">
    <source>
        <dbReference type="EMBL" id="GCE13376.1"/>
    </source>
</evidence>
<evidence type="ECO:0000256" key="1">
    <source>
        <dbReference type="SAM" id="Coils"/>
    </source>
</evidence>
<evidence type="ECO:0000313" key="5">
    <source>
        <dbReference type="Proteomes" id="UP000287352"/>
    </source>
</evidence>
<sequence length="557" mass="62195">MPAQNLDAPIIAVTVYTDRALVTRQCTLHLSSGTHDLRINNLPQFIRDSLRASGEGPQGTRILNVDVSKAFYSQPPEASLQALQREIDLLVQQKELLRARQDSLNDRRQWLRSLGEQSHDFAKGLAQGQMKPQDCSDFFQFMATQSLQDAETAQQLELQIHSIEQEIQARYRELRPQQQTTSPDRLAANVTIELAQEGDVTIAVSYITKNASWYPQYDVRVQFHDQPGAGTVELTYLGMVRQSTGEAWNAVRLSLSTARPSLSATLPELQPWYLNVVTPMAFGKIAPGSFAQSAGGAPAPSRSRLMSSDESALDDFADTLKEKKLDLPPPPVAAEVATANVEQTGTALVFHIGHSVDIPSDNSPHKTTIARHDLPCQFDYVTAPALEKDAHLRATITNTAEQVLLKGEANIFLSGEYVGTTQVRQTASNEQFKIFLGIDDSIKITREPTERSVEKGNLLQNDLRRNIYAYRITVHNYAHVARKIVVRDHLPVSQHERIKFKLQSIQPQPTEQTKLSLLTWEFTLAPDAEQKIDYRFLVEYPQGLQITGLPPTGEVEN</sequence>
<evidence type="ECO:0008006" key="6">
    <source>
        <dbReference type="Google" id="ProtNLM"/>
    </source>
</evidence>
<evidence type="ECO:0000259" key="2">
    <source>
        <dbReference type="Pfam" id="PF13598"/>
    </source>
</evidence>
<organism evidence="4 5">
    <name type="scientific">Tengunoibacter tsumagoiensis</name>
    <dbReference type="NCBI Taxonomy" id="2014871"/>
    <lineage>
        <taxon>Bacteria</taxon>
        <taxon>Bacillati</taxon>
        <taxon>Chloroflexota</taxon>
        <taxon>Ktedonobacteria</taxon>
        <taxon>Ktedonobacterales</taxon>
        <taxon>Dictyobacteraceae</taxon>
        <taxon>Tengunoibacter</taxon>
    </lineage>
</organism>
<dbReference type="PANTHER" id="PTHR31005">
    <property type="entry name" value="DUF4139 DOMAIN-CONTAINING PROTEIN"/>
    <property type="match status" value="1"/>
</dbReference>
<dbReference type="Proteomes" id="UP000287352">
    <property type="component" value="Unassembled WGS sequence"/>
</dbReference>
<feature type="domain" description="DUF4140" evidence="3">
    <location>
        <begin position="13"/>
        <end position="109"/>
    </location>
</feature>
<dbReference type="InterPro" id="IPR025554">
    <property type="entry name" value="DUF4140"/>
</dbReference>
<evidence type="ECO:0000259" key="3">
    <source>
        <dbReference type="Pfam" id="PF13600"/>
    </source>
</evidence>
<dbReference type="Pfam" id="PF13598">
    <property type="entry name" value="DUF4139"/>
    <property type="match status" value="1"/>
</dbReference>
<dbReference type="InterPro" id="IPR037291">
    <property type="entry name" value="DUF4139"/>
</dbReference>
<gene>
    <name evidence="4" type="ORF">KTT_32350</name>
</gene>
<dbReference type="Pfam" id="PF13600">
    <property type="entry name" value="DUF4140"/>
    <property type="match status" value="1"/>
</dbReference>
<protein>
    <recommendedName>
        <fullName evidence="6">Mucoidy inhibitor MuiA family protein</fullName>
    </recommendedName>
</protein>
<reference evidence="5" key="1">
    <citation type="submission" date="2018-12" db="EMBL/GenBank/DDBJ databases">
        <title>Tengunoibacter tsumagoiensis gen. nov., sp. nov., Dictyobacter kobayashii sp. nov., D. alpinus sp. nov., and D. joshuensis sp. nov. and description of Dictyobacteraceae fam. nov. within the order Ktedonobacterales isolated from Tengu-no-mugimeshi.</title>
        <authorList>
            <person name="Wang C.M."/>
            <person name="Zheng Y."/>
            <person name="Sakai Y."/>
            <person name="Toyoda A."/>
            <person name="Minakuchi Y."/>
            <person name="Abe K."/>
            <person name="Yokota A."/>
            <person name="Yabe S."/>
        </authorList>
    </citation>
    <scope>NUCLEOTIDE SEQUENCE [LARGE SCALE GENOMIC DNA]</scope>
    <source>
        <strain evidence="5">Uno3</strain>
    </source>
</reference>